<proteinExistence type="inferred from homology"/>
<dbReference type="PANTHER" id="PTHR30466">
    <property type="entry name" value="FLAVIN REDUCTASE"/>
    <property type="match status" value="1"/>
</dbReference>
<feature type="domain" description="Flavin reductase like" evidence="3">
    <location>
        <begin position="25"/>
        <end position="168"/>
    </location>
</feature>
<name>A0A562DJZ3_RHORH</name>
<sequence>MSEATTLADLPVAAPIDPQHMRHVLGSYPTGVAIVTGRAADGTPLGMVVGTFNSVSMDPPLVSFMPMKSSYTFAALRESRTFCVNIMAADQEHVCGAFMRRENKFEGVDWRESPTGAPILEGTTAWIECEWSDVIDAGDHYFVLGAVRELATERNCLPLLFFQRGYGRFTPGSLMASDYRSLAAAIRTAECGRQEMELLATELGVEVSLLAPLGDEFAFVATASADGASHSTMPGTRLPFVPPLGSLMVGHRGAPSSEEWLDRVPRRSPEIREAAEVQLQRVQERGWSVTLSGEVATHTLDELVDAFSTPDRTPEHEQRLIDALQRMSVHHEPAEIDPVATYTPLQLSVPVHDPEGNVVMVLRLSRLPESTSGADILDYIHRIEQSAAVVEIALRQPSGSRCGTPADDATQWHR</sequence>
<organism evidence="4 5">
    <name type="scientific">Rhodococcus rhodochrous J45</name>
    <dbReference type="NCBI Taxonomy" id="935266"/>
    <lineage>
        <taxon>Bacteria</taxon>
        <taxon>Bacillati</taxon>
        <taxon>Actinomycetota</taxon>
        <taxon>Actinomycetes</taxon>
        <taxon>Mycobacteriales</taxon>
        <taxon>Nocardiaceae</taxon>
        <taxon>Rhodococcus</taxon>
    </lineage>
</organism>
<dbReference type="RefSeq" id="WP_145693016.1">
    <property type="nucleotide sequence ID" value="NZ_VLJT01000050.1"/>
</dbReference>
<dbReference type="EMBL" id="VLJT01000050">
    <property type="protein sequence ID" value="TWH09925.1"/>
    <property type="molecule type" value="Genomic_DNA"/>
</dbReference>
<protein>
    <submittedName>
        <fullName evidence="4">Flavin reductase (DIM6/NTAB) family NADH-FMN oxidoreductase RutF</fullName>
    </submittedName>
</protein>
<evidence type="ECO:0000256" key="1">
    <source>
        <dbReference type="ARBA" id="ARBA00008898"/>
    </source>
</evidence>
<dbReference type="PANTHER" id="PTHR30466:SF11">
    <property type="entry name" value="FLAVIN-DEPENDENT MONOOXYGENASE, REDUCTASE SUBUNIT HSAB"/>
    <property type="match status" value="1"/>
</dbReference>
<reference evidence="4 5" key="1">
    <citation type="submission" date="2019-07" db="EMBL/GenBank/DDBJ databases">
        <title>Genome sequencing of lignin-degrading bacterial isolates.</title>
        <authorList>
            <person name="Gladden J."/>
        </authorList>
    </citation>
    <scope>NUCLEOTIDE SEQUENCE [LARGE SCALE GENOMIC DNA]</scope>
    <source>
        <strain evidence="4 5">J45</strain>
    </source>
</reference>
<dbReference type="GO" id="GO:0010181">
    <property type="term" value="F:FMN binding"/>
    <property type="evidence" value="ECO:0007669"/>
    <property type="project" value="InterPro"/>
</dbReference>
<dbReference type="InterPro" id="IPR050268">
    <property type="entry name" value="NADH-dep_flavin_reductase"/>
</dbReference>
<evidence type="ECO:0000313" key="4">
    <source>
        <dbReference type="EMBL" id="TWH09925.1"/>
    </source>
</evidence>
<comment type="caution">
    <text evidence="4">The sequence shown here is derived from an EMBL/GenBank/DDBJ whole genome shotgun (WGS) entry which is preliminary data.</text>
</comment>
<dbReference type="InterPro" id="IPR029016">
    <property type="entry name" value="GAF-like_dom_sf"/>
</dbReference>
<dbReference type="SMART" id="SM00903">
    <property type="entry name" value="Flavin_Reduct"/>
    <property type="match status" value="1"/>
</dbReference>
<evidence type="ECO:0000259" key="3">
    <source>
        <dbReference type="SMART" id="SM00903"/>
    </source>
</evidence>
<comment type="similarity">
    <text evidence="1">Belongs to the non-flavoprotein flavin reductase family.</text>
</comment>
<evidence type="ECO:0000256" key="2">
    <source>
        <dbReference type="ARBA" id="ARBA00023002"/>
    </source>
</evidence>
<dbReference type="Proteomes" id="UP000317573">
    <property type="component" value="Unassembled WGS sequence"/>
</dbReference>
<dbReference type="Gene3D" id="2.30.110.10">
    <property type="entry name" value="Electron Transport, Fmn-binding Protein, Chain A"/>
    <property type="match status" value="1"/>
</dbReference>
<dbReference type="GO" id="GO:0042602">
    <property type="term" value="F:riboflavin reductase (NADPH) activity"/>
    <property type="evidence" value="ECO:0007669"/>
    <property type="project" value="TreeGrafter"/>
</dbReference>
<dbReference type="InterPro" id="IPR002563">
    <property type="entry name" value="Flavin_Rdtase-like_dom"/>
</dbReference>
<keyword evidence="2" id="KW-0560">Oxidoreductase</keyword>
<accession>A0A562DJZ3</accession>
<evidence type="ECO:0000313" key="5">
    <source>
        <dbReference type="Proteomes" id="UP000317573"/>
    </source>
</evidence>
<dbReference type="Gene3D" id="3.30.450.40">
    <property type="match status" value="1"/>
</dbReference>
<dbReference type="SUPFAM" id="SSF50475">
    <property type="entry name" value="FMN-binding split barrel"/>
    <property type="match status" value="1"/>
</dbReference>
<dbReference type="AlphaFoldDB" id="A0A562DJZ3"/>
<dbReference type="InterPro" id="IPR012349">
    <property type="entry name" value="Split_barrel_FMN-bd"/>
</dbReference>
<dbReference type="Pfam" id="PF01613">
    <property type="entry name" value="Flavin_Reduct"/>
    <property type="match status" value="1"/>
</dbReference>
<dbReference type="SUPFAM" id="SSF55781">
    <property type="entry name" value="GAF domain-like"/>
    <property type="match status" value="1"/>
</dbReference>
<gene>
    <name evidence="4" type="ORF">L618_000500002450</name>
</gene>